<dbReference type="EMBL" id="JAWDGP010003137">
    <property type="protein sequence ID" value="KAK3777088.1"/>
    <property type="molecule type" value="Genomic_DNA"/>
</dbReference>
<feature type="compositionally biased region" description="Basic and acidic residues" evidence="1">
    <location>
        <begin position="12"/>
        <end position="41"/>
    </location>
</feature>
<evidence type="ECO:0000313" key="4">
    <source>
        <dbReference type="Proteomes" id="UP001283361"/>
    </source>
</evidence>
<dbReference type="InterPro" id="IPR002035">
    <property type="entry name" value="VWF_A"/>
</dbReference>
<feature type="region of interest" description="Disordered" evidence="1">
    <location>
        <begin position="1261"/>
        <end position="1288"/>
    </location>
</feature>
<protein>
    <recommendedName>
        <fullName evidence="2">VWFA domain-containing protein</fullName>
    </recommendedName>
</protein>
<evidence type="ECO:0000256" key="1">
    <source>
        <dbReference type="SAM" id="MobiDB-lite"/>
    </source>
</evidence>
<feature type="domain" description="VWFA" evidence="2">
    <location>
        <begin position="1042"/>
        <end position="1214"/>
    </location>
</feature>
<accession>A0AAE1DPM7</accession>
<dbReference type="SMART" id="SM00327">
    <property type="entry name" value="VWA"/>
    <property type="match status" value="3"/>
</dbReference>
<dbReference type="Pfam" id="PF13768">
    <property type="entry name" value="VWA_3"/>
    <property type="match status" value="3"/>
</dbReference>
<proteinExistence type="predicted"/>
<reference evidence="3" key="1">
    <citation type="journal article" date="2023" name="G3 (Bethesda)">
        <title>A reference genome for the long-term kleptoplast-retaining sea slug Elysia crispata morphotype clarki.</title>
        <authorList>
            <person name="Eastman K.E."/>
            <person name="Pendleton A.L."/>
            <person name="Shaikh M.A."/>
            <person name="Suttiyut T."/>
            <person name="Ogas R."/>
            <person name="Tomko P."/>
            <person name="Gavelis G."/>
            <person name="Widhalm J.R."/>
            <person name="Wisecaver J.H."/>
        </authorList>
    </citation>
    <scope>NUCLEOTIDE SEQUENCE</scope>
    <source>
        <strain evidence="3">ECLA1</strain>
    </source>
</reference>
<feature type="compositionally biased region" description="Polar residues" evidence="1">
    <location>
        <begin position="827"/>
        <end position="837"/>
    </location>
</feature>
<feature type="region of interest" description="Disordered" evidence="1">
    <location>
        <begin position="1"/>
        <end position="82"/>
    </location>
</feature>
<dbReference type="PANTHER" id="PTHR46478:SF1">
    <property type="entry name" value="VON WILLEBRAND FACTOR A DOMAIN-CONTAINING PROTEIN 3A"/>
    <property type="match status" value="1"/>
</dbReference>
<evidence type="ECO:0000313" key="3">
    <source>
        <dbReference type="EMBL" id="KAK3777088.1"/>
    </source>
</evidence>
<comment type="caution">
    <text evidence="3">The sequence shown here is derived from an EMBL/GenBank/DDBJ whole genome shotgun (WGS) entry which is preliminary data.</text>
</comment>
<dbReference type="PANTHER" id="PTHR46478">
    <property type="entry name" value="VON WILLEBRAND FACTOR A DOMAIN-CONTAINING PROTEIN 3A"/>
    <property type="match status" value="1"/>
</dbReference>
<dbReference type="PROSITE" id="PS50234">
    <property type="entry name" value="VWFA"/>
    <property type="match status" value="1"/>
</dbReference>
<name>A0AAE1DPM7_9GAST</name>
<feature type="region of interest" description="Disordered" evidence="1">
    <location>
        <begin position="827"/>
        <end position="897"/>
    </location>
</feature>
<dbReference type="SUPFAM" id="SSF53300">
    <property type="entry name" value="vWA-like"/>
    <property type="match status" value="3"/>
</dbReference>
<evidence type="ECO:0000259" key="2">
    <source>
        <dbReference type="PROSITE" id="PS50234"/>
    </source>
</evidence>
<dbReference type="InterPro" id="IPR036465">
    <property type="entry name" value="vWFA_dom_sf"/>
</dbReference>
<organism evidence="3 4">
    <name type="scientific">Elysia crispata</name>
    <name type="common">lettuce slug</name>
    <dbReference type="NCBI Taxonomy" id="231223"/>
    <lineage>
        <taxon>Eukaryota</taxon>
        <taxon>Metazoa</taxon>
        <taxon>Spiralia</taxon>
        <taxon>Lophotrochozoa</taxon>
        <taxon>Mollusca</taxon>
        <taxon>Gastropoda</taxon>
        <taxon>Heterobranchia</taxon>
        <taxon>Euthyneura</taxon>
        <taxon>Panpulmonata</taxon>
        <taxon>Sacoglossa</taxon>
        <taxon>Placobranchoidea</taxon>
        <taxon>Plakobranchidae</taxon>
        <taxon>Elysia</taxon>
    </lineage>
</organism>
<feature type="compositionally biased region" description="Low complexity" evidence="1">
    <location>
        <begin position="849"/>
        <end position="860"/>
    </location>
</feature>
<dbReference type="Gene3D" id="3.40.50.410">
    <property type="entry name" value="von Willebrand factor, type A domain"/>
    <property type="match status" value="3"/>
</dbReference>
<dbReference type="Proteomes" id="UP001283361">
    <property type="component" value="Unassembled WGS sequence"/>
</dbReference>
<sequence length="1288" mass="146738">MDIFGSMFSRRPKPDPKSEDSGEEKEKADKKERPMSADPRRYSHQYNQNRIEDDEEEDDEEEQEEDEEDLDELLGDSDDEKEKMWRDPQVKNARPPHPLTTTHVNQTRDLQRLEDVVSAADAEKQHSEEWLKAHSISHLKLTLKDLVDKGKIGRLHPDQQTGKVTQHIQFDAYDVNEFEYRLNLAIESYTKRIKWLLQGSKRMFGHLMGQRIAVCVDTSDANMGFGRQTALQEALLHLIDEQLTEKSGIYLVGFGSDVVPLWSVVRDVNYHLLQEAKLWTTQLRGSGGTNLLKAMKHVMKLSDLDGIVLVLGSVPDQPSEILCDFIYQMGVGKGVTLHTVAYDCSNNLTNVTLKRLAESSGGRYHCYTASCEEQIYTGTDISLLLCEIKEAQDVINKIKEMRQGMMGNAIISIMNEITTEVSKLPQSRFLPRPPGHELPLRLDVPNFHPRTSQEWLHQHGLKAKRLDLYQVLAPNAYSYREEFIPVIKKAVQSQVHERAMVQFPWHDGSLKNLHVDMSQLFEYQKQLSDAVVLYERRVDWLASGSRRIFGAVTEKNVVILIDTSVSNIKYLVHLQHSLRLLMEEQIGNKDYFNLIAFGSKARQWMPTMMRPTPENLQKAWKWVLDLQCGGSRNFLSAYRMAVENDEEIKHHIFVQGCYLFTSGVPDQAPEVALGYIQEASSGRGVRLHTVLFNVDDYDCNGAIPGRYANITRTAECLRNMAHVTSGRFQWFRETGIIENDDIQYINSEIDKALNFSRKCAVLVESVKKKYRNRFLHHPEMRAITSSSSLRVRHLNYFPESEETVPFTALPPPAPQAAASATSRYQAYGSSSRVQTTGLIERSRPAKAISWRPSSASSSTSSKDERPGHKPLNLRQRPSSARDPMNRARSSRTQVSSQHFFLENKKHDTGSVYSKFSGQKTVRKQIPNLSIPELEDSITTKEWLRIYSLAKLKLDLNKMVSGPDCKHEEKPVKILQKTITAKVYPDVFPTVNVKGTLKYMQLLPHELRDYEMQLEKVLRRYLKRLQWLLSGSRRVFGTIVHKHVAILVDTSGSMEPRMDELKKEMAALVWDQLHKQSINFNLIRFSGSCSVWRDAIHPPTETNCHDAIGWISHLVAGGNTCTLEALQLAFRDPDIDAIYLLTDGKPDTSTSLVLREVAKMNERRNISVNTISFNCTDSTANNFLRLLSTETGGRYHRIHDDFDAQLFVHKLLSEGFDDSEYPHLPTFEGDDLRKLGAEISLARKFLQQARVYKALYKAKASQAAERPASAKGLTPFVVGRPRPVSATKS</sequence>
<feature type="compositionally biased region" description="Acidic residues" evidence="1">
    <location>
        <begin position="52"/>
        <end position="79"/>
    </location>
</feature>
<gene>
    <name evidence="3" type="ORF">RRG08_004257</name>
</gene>
<dbReference type="CDD" id="cd00198">
    <property type="entry name" value="vWFA"/>
    <property type="match status" value="1"/>
</dbReference>
<keyword evidence="4" id="KW-1185">Reference proteome</keyword>